<dbReference type="Gene3D" id="1.10.510.10">
    <property type="entry name" value="Transferase(Phosphotransferase) domain 1"/>
    <property type="match status" value="2"/>
</dbReference>
<reference evidence="10" key="1">
    <citation type="submission" date="2023-07" db="EMBL/GenBank/DDBJ databases">
        <title>A chromosome-level genome assembly of Lolium multiflorum.</title>
        <authorList>
            <person name="Chen Y."/>
            <person name="Copetti D."/>
            <person name="Kolliker R."/>
            <person name="Studer B."/>
        </authorList>
    </citation>
    <scope>NUCLEOTIDE SEQUENCE</scope>
    <source>
        <strain evidence="10">02402/16</strain>
        <tissue evidence="10">Leaf</tissue>
    </source>
</reference>
<gene>
    <name evidence="10" type="ORF">QYE76_037529</name>
</gene>
<dbReference type="PANTHER" id="PTHR46084:SF14">
    <property type="entry name" value="PROTEIN KINASE DOMAIN-CONTAINING PROTEIN"/>
    <property type="match status" value="1"/>
</dbReference>
<evidence type="ECO:0000313" key="11">
    <source>
        <dbReference type="Proteomes" id="UP001231189"/>
    </source>
</evidence>
<feature type="signal peptide" evidence="8">
    <location>
        <begin position="1"/>
        <end position="19"/>
    </location>
</feature>
<sequence>MEVWSIRAVQFLLLTFVLCQRHGSCASISDEEGRAAARFRQRIQGDPSGSLSNLGEKNRCSWFELGCSDHGSLVASLVEGNKVSTEIPAELQDRTMISEVLADGGQQSCRKCLTKTIQSTTLRKLLQTRRQQDSASSPDQPHRTHHPMSPSPSQSQPETKSSSISHLAIYALCIGGALGLVVIASTMYLLSRRKKDNTVIPWATGLSGQLSKAFVTGVPSLGRTELEAACENFSNVIGTESDCALYKGTLSSGVEIAVASSPVKSPEEWLARSEEQFRNKISVLSKVNHKNFMNLLGYCACDDEPFTRMMVFEYAPCGSLFEHLHIREAEHLDWPTRLRIIMGVTYCLEHMNQLDPPFTPRTLNSSSIYLTEDYAAKLSDTEFSMQTSDQDSIVYKFGILLLEVISGRLPFSEDHGLLVLWASSYLDGKRPLSAMPDPMLRASSSVPDEDLAALCDVVRLCINRDTEKRPSMNEVASLMKGVIRLSPEQTTPRNNPLWWAELEINSTEST</sequence>
<evidence type="ECO:0000256" key="4">
    <source>
        <dbReference type="ARBA" id="ARBA00023136"/>
    </source>
</evidence>
<name>A0AAD8VEY8_LOLMU</name>
<feature type="compositionally biased region" description="Low complexity" evidence="6">
    <location>
        <begin position="147"/>
        <end position="160"/>
    </location>
</feature>
<dbReference type="SUPFAM" id="SSF56112">
    <property type="entry name" value="Protein kinase-like (PK-like)"/>
    <property type="match status" value="1"/>
</dbReference>
<feature type="chain" id="PRO_5041958418" description="Protein kinase domain-containing protein" evidence="8">
    <location>
        <begin position="20"/>
        <end position="510"/>
    </location>
</feature>
<feature type="region of interest" description="Disordered" evidence="6">
    <location>
        <begin position="126"/>
        <end position="160"/>
    </location>
</feature>
<dbReference type="Proteomes" id="UP001231189">
    <property type="component" value="Unassembled WGS sequence"/>
</dbReference>
<feature type="domain" description="Protein kinase" evidence="9">
    <location>
        <begin position="231"/>
        <end position="483"/>
    </location>
</feature>
<dbReference type="InterPro" id="IPR011009">
    <property type="entry name" value="Kinase-like_dom_sf"/>
</dbReference>
<evidence type="ECO:0000313" key="10">
    <source>
        <dbReference type="EMBL" id="KAK1602225.1"/>
    </source>
</evidence>
<evidence type="ECO:0000256" key="7">
    <source>
        <dbReference type="SAM" id="Phobius"/>
    </source>
</evidence>
<dbReference type="FunFam" id="3.30.200.20:FF:000489">
    <property type="entry name" value="Inactive receptor-like serine/threonine-protein kinase"/>
    <property type="match status" value="1"/>
</dbReference>
<accession>A0AAD8VEY8</accession>
<dbReference type="GO" id="GO:0012505">
    <property type="term" value="C:endomembrane system"/>
    <property type="evidence" value="ECO:0007669"/>
    <property type="project" value="UniProtKB-SubCell"/>
</dbReference>
<feature type="transmembrane region" description="Helical" evidence="7">
    <location>
        <begin position="167"/>
        <end position="190"/>
    </location>
</feature>
<keyword evidence="1 7" id="KW-0812">Transmembrane</keyword>
<comment type="subcellular location">
    <subcellularLocation>
        <location evidence="5">Endomembrane system</location>
        <topology evidence="5">Single-pass type I membrane protein</topology>
    </subcellularLocation>
</comment>
<evidence type="ECO:0000259" key="9">
    <source>
        <dbReference type="PROSITE" id="PS50011"/>
    </source>
</evidence>
<keyword evidence="3 7" id="KW-1133">Transmembrane helix</keyword>
<proteinExistence type="predicted"/>
<keyword evidence="4 7" id="KW-0472">Membrane</keyword>
<dbReference type="AlphaFoldDB" id="A0AAD8VEY8"/>
<protein>
    <recommendedName>
        <fullName evidence="9">Protein kinase domain-containing protein</fullName>
    </recommendedName>
</protein>
<comment type="caution">
    <text evidence="10">The sequence shown here is derived from an EMBL/GenBank/DDBJ whole genome shotgun (WGS) entry which is preliminary data.</text>
</comment>
<dbReference type="InterPro" id="IPR000719">
    <property type="entry name" value="Prot_kinase_dom"/>
</dbReference>
<dbReference type="PROSITE" id="PS50011">
    <property type="entry name" value="PROTEIN_KINASE_DOM"/>
    <property type="match status" value="1"/>
</dbReference>
<evidence type="ECO:0000256" key="6">
    <source>
        <dbReference type="SAM" id="MobiDB-lite"/>
    </source>
</evidence>
<evidence type="ECO:0000256" key="5">
    <source>
        <dbReference type="ARBA" id="ARBA00046288"/>
    </source>
</evidence>
<dbReference type="PANTHER" id="PTHR46084">
    <property type="entry name" value="PROTEIN MALE DISCOVERER 2"/>
    <property type="match status" value="1"/>
</dbReference>
<evidence type="ECO:0000256" key="3">
    <source>
        <dbReference type="ARBA" id="ARBA00022989"/>
    </source>
</evidence>
<evidence type="ECO:0000256" key="8">
    <source>
        <dbReference type="SAM" id="SignalP"/>
    </source>
</evidence>
<dbReference type="GO" id="GO:0004672">
    <property type="term" value="F:protein kinase activity"/>
    <property type="evidence" value="ECO:0007669"/>
    <property type="project" value="InterPro"/>
</dbReference>
<dbReference type="Gene3D" id="3.30.200.20">
    <property type="entry name" value="Phosphorylase Kinase, domain 1"/>
    <property type="match status" value="1"/>
</dbReference>
<evidence type="ECO:0000256" key="1">
    <source>
        <dbReference type="ARBA" id="ARBA00022692"/>
    </source>
</evidence>
<dbReference type="InterPro" id="IPR001245">
    <property type="entry name" value="Ser-Thr/Tyr_kinase_cat_dom"/>
</dbReference>
<organism evidence="10 11">
    <name type="scientific">Lolium multiflorum</name>
    <name type="common">Italian ryegrass</name>
    <name type="synonym">Lolium perenne subsp. multiflorum</name>
    <dbReference type="NCBI Taxonomy" id="4521"/>
    <lineage>
        <taxon>Eukaryota</taxon>
        <taxon>Viridiplantae</taxon>
        <taxon>Streptophyta</taxon>
        <taxon>Embryophyta</taxon>
        <taxon>Tracheophyta</taxon>
        <taxon>Spermatophyta</taxon>
        <taxon>Magnoliopsida</taxon>
        <taxon>Liliopsida</taxon>
        <taxon>Poales</taxon>
        <taxon>Poaceae</taxon>
        <taxon>BOP clade</taxon>
        <taxon>Pooideae</taxon>
        <taxon>Poodae</taxon>
        <taxon>Poeae</taxon>
        <taxon>Poeae Chloroplast Group 2 (Poeae type)</taxon>
        <taxon>Loliodinae</taxon>
        <taxon>Loliinae</taxon>
        <taxon>Lolium</taxon>
    </lineage>
</organism>
<evidence type="ECO:0000256" key="2">
    <source>
        <dbReference type="ARBA" id="ARBA00022729"/>
    </source>
</evidence>
<keyword evidence="11" id="KW-1185">Reference proteome</keyword>
<keyword evidence="2 8" id="KW-0732">Signal</keyword>
<dbReference type="Pfam" id="PF07714">
    <property type="entry name" value="PK_Tyr_Ser-Thr"/>
    <property type="match status" value="1"/>
</dbReference>
<dbReference type="GO" id="GO:0005524">
    <property type="term" value="F:ATP binding"/>
    <property type="evidence" value="ECO:0007669"/>
    <property type="project" value="InterPro"/>
</dbReference>
<dbReference type="EMBL" id="JAUUTY010000298">
    <property type="protein sequence ID" value="KAK1602225.1"/>
    <property type="molecule type" value="Genomic_DNA"/>
</dbReference>